<dbReference type="OrthoDB" id="424969at2759"/>
<dbReference type="EMBL" id="LK052939">
    <property type="protein sequence ID" value="CDR39848.1"/>
    <property type="molecule type" value="Genomic_DNA"/>
</dbReference>
<gene>
    <name evidence="4" type="ORF">RHTO0S_04e10748g</name>
</gene>
<comment type="similarity">
    <text evidence="1">Belongs to the MTFP1 family.</text>
</comment>
<evidence type="ECO:0000256" key="2">
    <source>
        <dbReference type="ARBA" id="ARBA00017835"/>
    </source>
</evidence>
<dbReference type="Pfam" id="PF10558">
    <property type="entry name" value="MTP18"/>
    <property type="match status" value="1"/>
</dbReference>
<dbReference type="GO" id="GO:0005739">
    <property type="term" value="C:mitochondrion"/>
    <property type="evidence" value="ECO:0007669"/>
    <property type="project" value="TreeGrafter"/>
</dbReference>
<dbReference type="PANTHER" id="PTHR11001">
    <property type="entry name" value="MITOCHONDRIAL FISSION PROCESS PROTEIN 1"/>
    <property type="match status" value="1"/>
</dbReference>
<dbReference type="InterPro" id="IPR019560">
    <property type="entry name" value="Mitochondrial_18_kDa_protein"/>
</dbReference>
<accession>A0A061AQD8</accession>
<evidence type="ECO:0000256" key="1">
    <source>
        <dbReference type="ARBA" id="ARBA00009224"/>
    </source>
</evidence>
<dbReference type="PANTHER" id="PTHR11001:SF2">
    <property type="entry name" value="MITOCHONDRIAL FISSION PROCESS PROTEIN 1"/>
    <property type="match status" value="1"/>
</dbReference>
<evidence type="ECO:0000313" key="4">
    <source>
        <dbReference type="EMBL" id="CDR39848.1"/>
    </source>
</evidence>
<reference evidence="4" key="1">
    <citation type="journal article" date="2014" name="Genome Announc.">
        <title>Draft genome sequence of Rhodosporidium toruloides CECT1137, an oleaginous yeast of biotechnological interest.</title>
        <authorList>
            <person name="Morin N."/>
            <person name="Calcas X."/>
            <person name="Devillers H."/>
            <person name="Durrens P."/>
            <person name="Sherman D.J."/>
            <person name="Nicaud J.-M."/>
            <person name="Neuveglise C."/>
        </authorList>
    </citation>
    <scope>NUCLEOTIDE SEQUENCE</scope>
    <source>
        <strain evidence="4">CECT1137</strain>
    </source>
</reference>
<organism evidence="4">
    <name type="scientific">Rhodotorula toruloides</name>
    <name type="common">Yeast</name>
    <name type="synonym">Rhodosporidium toruloides</name>
    <dbReference type="NCBI Taxonomy" id="5286"/>
    <lineage>
        <taxon>Eukaryota</taxon>
        <taxon>Fungi</taxon>
        <taxon>Dikarya</taxon>
        <taxon>Basidiomycota</taxon>
        <taxon>Pucciniomycotina</taxon>
        <taxon>Microbotryomycetes</taxon>
        <taxon>Sporidiobolales</taxon>
        <taxon>Sporidiobolaceae</taxon>
        <taxon>Rhodotorula</taxon>
    </lineage>
</organism>
<name>A0A061AQD8_RHOTO</name>
<dbReference type="AlphaFoldDB" id="A0A061AQD8"/>
<protein>
    <recommendedName>
        <fullName evidence="2">Mitochondrial fission process protein 1</fullName>
    </recommendedName>
    <alternativeName>
        <fullName evidence="3">Mitochondrial 18 kDa protein</fullName>
    </alternativeName>
</protein>
<sequence length="225" mass="25035">MDKACEYEQDLEKRAGKLEDQLVLGQVDTTDTKARYLGYLARLRPVLISSTRYLAYSSDVGESFRPVVAPRAVTAAYGISWAYVTGDVAYEGYKARMRAHEMAPEAVQQVVGLTVAKRAIFQATASMLLPSLTIHTIVKYSALWVKKQGIQSIRVRQWLPSALGLGMIPFLPTLFDEPVEQAVDSTFDRIERSLYPDADLPVRKALEAGKHHIHSAPVEAVEKKV</sequence>
<proteinExistence type="inferred from homology"/>
<dbReference type="GO" id="GO:0000266">
    <property type="term" value="P:mitochondrial fission"/>
    <property type="evidence" value="ECO:0007669"/>
    <property type="project" value="TreeGrafter"/>
</dbReference>
<evidence type="ECO:0000256" key="3">
    <source>
        <dbReference type="ARBA" id="ARBA00029631"/>
    </source>
</evidence>